<dbReference type="InterPro" id="IPR052918">
    <property type="entry name" value="Motility_Chemotaxis_Reg"/>
</dbReference>
<proteinExistence type="predicted"/>
<gene>
    <name evidence="3" type="ORF">IC610_14475</name>
</gene>
<evidence type="ECO:0000313" key="3">
    <source>
        <dbReference type="EMBL" id="MBD8083623.1"/>
    </source>
</evidence>
<dbReference type="NCBIfam" id="TIGR04183">
    <property type="entry name" value="Por_Secre_tail"/>
    <property type="match status" value="1"/>
</dbReference>
<evidence type="ECO:0000259" key="2">
    <source>
        <dbReference type="Pfam" id="PF18962"/>
    </source>
</evidence>
<dbReference type="Pfam" id="PF18962">
    <property type="entry name" value="Por_Secre_tail"/>
    <property type="match status" value="1"/>
</dbReference>
<feature type="domain" description="Secretion system C-terminal sorting" evidence="2">
    <location>
        <begin position="554"/>
        <end position="621"/>
    </location>
</feature>
<accession>A0ABR8ZFN9</accession>
<protein>
    <submittedName>
        <fullName evidence="3">T9SS type A sorting domain-containing protein</fullName>
    </submittedName>
</protein>
<sequence length="623" mass="68479">MDIKFYFRLLFLLLPFSIFSQTYTYQWAKHGGGSNGSGSAGLFSEIEDEMIRDIAVDSENNHYYLSSLFDGTPVLEGQALTHYANRDLVIFSTDCSGNIRWTRTIGGSQNGEYAWKLKVDNNGGLYVMANVTNVARTVSTTNTLPIRFDDNNLMPFVTAPADPSSTVTDPALKTAFLLKYNTSNGNLVWQKPLQGDVSNVTRMSDNGLWCLDNANNIHAIIGFRAGTHLNGQITVPSSYTNDFQYYLVKFSYSNGDMVISPNPILLPVTGSLRAEIGGGKIQMLYDEALNRYYIAGSRSSSVSSYLDFSYNNIPFTKDGFMLAINGSTGSELWRKEINSTYAFPDDKIYSLIKDENSNLYISGRFFSLSTAPVTFGDYTFPTGNSSTPFVMKLNSSGSVQWSKIPDGLSPNNTAGYRFMRGPIVLNGNEIAFAKGSRSDIWGSYAMNRPAGDLADPMLIRLNKDSGAVIGASEIQSNFGYQDEFTAVSVDNDGNYVLGGFYHNQLFTDPSDNINTILNPFTTGKSQFFIAKLAKSVCSNLSVEETAVDAGLQFYPNPVQDLLTIKSKNKLESYEVYSSAGQTVLRGSLGNNNAQINMSALTAGVYYVKVKTEKAVVTEKVVKK</sequence>
<keyword evidence="4" id="KW-1185">Reference proteome</keyword>
<dbReference type="EMBL" id="JACYFS010000004">
    <property type="protein sequence ID" value="MBD8083623.1"/>
    <property type="molecule type" value="Genomic_DNA"/>
</dbReference>
<dbReference type="PANTHER" id="PTHR35580">
    <property type="entry name" value="CELL SURFACE GLYCOPROTEIN (S-LAYER PROTEIN)-LIKE PROTEIN"/>
    <property type="match status" value="1"/>
</dbReference>
<dbReference type="InterPro" id="IPR015943">
    <property type="entry name" value="WD40/YVTN_repeat-like_dom_sf"/>
</dbReference>
<reference evidence="3 4" key="1">
    <citation type="submission" date="2020-09" db="EMBL/GenBank/DDBJ databases">
        <title>Genome seq and assembly of Chryseobacterium sp.</title>
        <authorList>
            <person name="Chhetri G."/>
        </authorList>
    </citation>
    <scope>NUCLEOTIDE SEQUENCE [LARGE SCALE GENOMIC DNA]</scope>
    <source>
        <strain evidence="3 4">GCR10</strain>
    </source>
</reference>
<dbReference type="Proteomes" id="UP000637299">
    <property type="component" value="Unassembled WGS sequence"/>
</dbReference>
<dbReference type="RefSeq" id="WP_191737489.1">
    <property type="nucleotide sequence ID" value="NZ_JACYFS010000004.1"/>
</dbReference>
<comment type="caution">
    <text evidence="3">The sequence shown here is derived from an EMBL/GenBank/DDBJ whole genome shotgun (WGS) entry which is preliminary data.</text>
</comment>
<dbReference type="PANTHER" id="PTHR35580:SF1">
    <property type="entry name" value="PHYTASE-LIKE DOMAIN-CONTAINING PROTEIN"/>
    <property type="match status" value="1"/>
</dbReference>
<dbReference type="InterPro" id="IPR026444">
    <property type="entry name" value="Secre_tail"/>
</dbReference>
<evidence type="ECO:0000313" key="4">
    <source>
        <dbReference type="Proteomes" id="UP000637299"/>
    </source>
</evidence>
<organism evidence="3 4">
    <name type="scientific">Chryseobacterium caseinilyticum</name>
    <dbReference type="NCBI Taxonomy" id="2771428"/>
    <lineage>
        <taxon>Bacteria</taxon>
        <taxon>Pseudomonadati</taxon>
        <taxon>Bacteroidota</taxon>
        <taxon>Flavobacteriia</taxon>
        <taxon>Flavobacteriales</taxon>
        <taxon>Weeksellaceae</taxon>
        <taxon>Chryseobacterium group</taxon>
        <taxon>Chryseobacterium</taxon>
    </lineage>
</organism>
<dbReference type="Gene3D" id="2.130.10.10">
    <property type="entry name" value="YVTN repeat-like/Quinoprotein amine dehydrogenase"/>
    <property type="match status" value="1"/>
</dbReference>
<evidence type="ECO:0000256" key="1">
    <source>
        <dbReference type="ARBA" id="ARBA00022729"/>
    </source>
</evidence>
<dbReference type="InterPro" id="IPR011047">
    <property type="entry name" value="Quinoprotein_ADH-like_sf"/>
</dbReference>
<keyword evidence="1" id="KW-0732">Signal</keyword>
<name>A0ABR8ZFN9_9FLAO</name>
<dbReference type="SUPFAM" id="SSF50998">
    <property type="entry name" value="Quinoprotein alcohol dehydrogenase-like"/>
    <property type="match status" value="1"/>
</dbReference>